<gene>
    <name evidence="6" type="ORF">TrST_g12719</name>
</gene>
<accession>A0A9W7B1Z3</accession>
<evidence type="ECO:0000256" key="5">
    <source>
        <dbReference type="PIRSR" id="PIRSR606689-2"/>
    </source>
</evidence>
<dbReference type="AlphaFoldDB" id="A0A9W7B1Z3"/>
<dbReference type="PROSITE" id="PS51419">
    <property type="entry name" value="RAB"/>
    <property type="match status" value="1"/>
</dbReference>
<dbReference type="InterPro" id="IPR006689">
    <property type="entry name" value="Small_GTPase_ARF/SAR"/>
</dbReference>
<feature type="binding site" evidence="5">
    <location>
        <position position="47"/>
    </location>
    <ligand>
        <name>Mg(2+)</name>
        <dbReference type="ChEBI" id="CHEBI:18420"/>
    </ligand>
</feature>
<sequence>MGALLSSLLARFYEKKIDLVIVGLENSGKSTLLSVLATGQPVETVPTIGLSVKVVRKNSVTLKCWDIGGQKKYRQEWSRYTSGCDVILFVVDVSDFDKIPVAKEELKKLVSLTTTPLLILANKIDLSPRLTEAELVDQLALDDIQTIPWIVMPTSAINCVGVESVMEWLLEQSKA</sequence>
<evidence type="ECO:0000256" key="1">
    <source>
        <dbReference type="ARBA" id="ARBA00010290"/>
    </source>
</evidence>
<dbReference type="GO" id="GO:0046872">
    <property type="term" value="F:metal ion binding"/>
    <property type="evidence" value="ECO:0007669"/>
    <property type="project" value="UniProtKB-KW"/>
</dbReference>
<comment type="caution">
    <text evidence="6">The sequence shown here is derived from an EMBL/GenBank/DDBJ whole genome shotgun (WGS) entry which is preliminary data.</text>
</comment>
<dbReference type="SMART" id="SM00178">
    <property type="entry name" value="SAR"/>
    <property type="match status" value="1"/>
</dbReference>
<dbReference type="OrthoDB" id="2011769at2759"/>
<feature type="binding site" evidence="4">
    <location>
        <begin position="122"/>
        <end position="125"/>
    </location>
    <ligand>
        <name>GTP</name>
        <dbReference type="ChEBI" id="CHEBI:37565"/>
    </ligand>
</feature>
<evidence type="ECO:0000313" key="6">
    <source>
        <dbReference type="EMBL" id="GMH78085.1"/>
    </source>
</evidence>
<keyword evidence="2 4" id="KW-0547">Nucleotide-binding</keyword>
<dbReference type="GO" id="GO:0005525">
    <property type="term" value="F:GTP binding"/>
    <property type="evidence" value="ECO:0007669"/>
    <property type="project" value="UniProtKB-KW"/>
</dbReference>
<dbReference type="NCBIfam" id="TIGR00231">
    <property type="entry name" value="small_GTP"/>
    <property type="match status" value="1"/>
</dbReference>
<feature type="binding site" evidence="5">
    <location>
        <position position="30"/>
    </location>
    <ligand>
        <name>Mg(2+)</name>
        <dbReference type="ChEBI" id="CHEBI:18420"/>
    </ligand>
</feature>
<dbReference type="PRINTS" id="PR00449">
    <property type="entry name" value="RASTRNSFRMNG"/>
</dbReference>
<dbReference type="InterPro" id="IPR027417">
    <property type="entry name" value="P-loop_NTPase"/>
</dbReference>
<evidence type="ECO:0000256" key="4">
    <source>
        <dbReference type="PIRSR" id="PIRSR606689-1"/>
    </source>
</evidence>
<organism evidence="6 7">
    <name type="scientific">Triparma strigata</name>
    <dbReference type="NCBI Taxonomy" id="1606541"/>
    <lineage>
        <taxon>Eukaryota</taxon>
        <taxon>Sar</taxon>
        <taxon>Stramenopiles</taxon>
        <taxon>Ochrophyta</taxon>
        <taxon>Bolidophyceae</taxon>
        <taxon>Parmales</taxon>
        <taxon>Triparmaceae</taxon>
        <taxon>Triparma</taxon>
    </lineage>
</organism>
<dbReference type="SUPFAM" id="SSF52540">
    <property type="entry name" value="P-loop containing nucleoside triphosphate hydrolases"/>
    <property type="match status" value="1"/>
</dbReference>
<dbReference type="PANTHER" id="PTHR45732">
    <property type="entry name" value="ADP-RIBOSYLATION FACTOR-LIKE PROTEIN 8"/>
    <property type="match status" value="1"/>
</dbReference>
<dbReference type="SMART" id="SM00173">
    <property type="entry name" value="RAS"/>
    <property type="match status" value="1"/>
</dbReference>
<dbReference type="SMART" id="SM00175">
    <property type="entry name" value="RAB"/>
    <property type="match status" value="1"/>
</dbReference>
<keyword evidence="7" id="KW-1185">Reference proteome</keyword>
<protein>
    <submittedName>
        <fullName evidence="6">Uncharacterized protein</fullName>
    </submittedName>
</protein>
<dbReference type="CDD" id="cd00878">
    <property type="entry name" value="Arf_Arl"/>
    <property type="match status" value="1"/>
</dbReference>
<dbReference type="PANTHER" id="PTHR45732:SF2">
    <property type="entry name" value="ADP-RIBOSYLATION FACTOR LIKE PROTEIN"/>
    <property type="match status" value="1"/>
</dbReference>
<feature type="binding site" evidence="4">
    <location>
        <begin position="23"/>
        <end position="30"/>
    </location>
    <ligand>
        <name>GTP</name>
        <dbReference type="ChEBI" id="CHEBI:37565"/>
    </ligand>
</feature>
<feature type="binding site" evidence="4">
    <location>
        <position position="69"/>
    </location>
    <ligand>
        <name>GTP</name>
        <dbReference type="ChEBI" id="CHEBI:37565"/>
    </ligand>
</feature>
<dbReference type="Proteomes" id="UP001165085">
    <property type="component" value="Unassembled WGS sequence"/>
</dbReference>
<evidence type="ECO:0000256" key="3">
    <source>
        <dbReference type="ARBA" id="ARBA00023134"/>
    </source>
</evidence>
<keyword evidence="5" id="KW-0460">Magnesium</keyword>
<keyword evidence="5" id="KW-0479">Metal-binding</keyword>
<dbReference type="FunFam" id="3.40.50.300:FF:001166">
    <property type="entry name" value="ADP-ribosylation factor D"/>
    <property type="match status" value="1"/>
</dbReference>
<proteinExistence type="inferred from homology"/>
<dbReference type="EMBL" id="BRXY01000217">
    <property type="protein sequence ID" value="GMH78085.1"/>
    <property type="molecule type" value="Genomic_DNA"/>
</dbReference>
<dbReference type="PROSITE" id="PS51417">
    <property type="entry name" value="ARF"/>
    <property type="match status" value="1"/>
</dbReference>
<dbReference type="Pfam" id="PF00025">
    <property type="entry name" value="Arf"/>
    <property type="match status" value="1"/>
</dbReference>
<name>A0A9W7B1Z3_9STRA</name>
<evidence type="ECO:0000256" key="2">
    <source>
        <dbReference type="ARBA" id="ARBA00022741"/>
    </source>
</evidence>
<dbReference type="Gene3D" id="3.40.50.300">
    <property type="entry name" value="P-loop containing nucleotide triphosphate hydrolases"/>
    <property type="match status" value="1"/>
</dbReference>
<comment type="similarity">
    <text evidence="1">Belongs to the small GTPase superfamily. Arf family.</text>
</comment>
<dbReference type="SMART" id="SM00177">
    <property type="entry name" value="ARF"/>
    <property type="match status" value="1"/>
</dbReference>
<dbReference type="GO" id="GO:0003924">
    <property type="term" value="F:GTPase activity"/>
    <property type="evidence" value="ECO:0007669"/>
    <property type="project" value="InterPro"/>
</dbReference>
<dbReference type="InterPro" id="IPR005225">
    <property type="entry name" value="Small_GTP-bd"/>
</dbReference>
<evidence type="ECO:0000313" key="7">
    <source>
        <dbReference type="Proteomes" id="UP001165085"/>
    </source>
</evidence>
<keyword evidence="3 4" id="KW-0342">GTP-binding</keyword>
<reference evidence="7" key="1">
    <citation type="journal article" date="2023" name="Commun. Biol.">
        <title>Genome analysis of Parmales, the sister group of diatoms, reveals the evolutionary specialization of diatoms from phago-mixotrophs to photoautotrophs.</title>
        <authorList>
            <person name="Ban H."/>
            <person name="Sato S."/>
            <person name="Yoshikawa S."/>
            <person name="Yamada K."/>
            <person name="Nakamura Y."/>
            <person name="Ichinomiya M."/>
            <person name="Sato N."/>
            <person name="Blanc-Mathieu R."/>
            <person name="Endo H."/>
            <person name="Kuwata A."/>
            <person name="Ogata H."/>
        </authorList>
    </citation>
    <scope>NUCLEOTIDE SEQUENCE [LARGE SCALE GENOMIC DNA]</scope>
    <source>
        <strain evidence="7">NIES 3701</strain>
    </source>
</reference>